<comment type="caution">
    <text evidence="1">The sequence shown here is derived from an EMBL/GenBank/DDBJ whole genome shotgun (WGS) entry which is preliminary data.</text>
</comment>
<organism evidence="1">
    <name type="scientific">marine sediment metagenome</name>
    <dbReference type="NCBI Taxonomy" id="412755"/>
    <lineage>
        <taxon>unclassified sequences</taxon>
        <taxon>metagenomes</taxon>
        <taxon>ecological metagenomes</taxon>
    </lineage>
</organism>
<proteinExistence type="predicted"/>
<dbReference type="EMBL" id="LAZR01000105">
    <property type="protein sequence ID" value="KKN91118.1"/>
    <property type="molecule type" value="Genomic_DNA"/>
</dbReference>
<dbReference type="AlphaFoldDB" id="A0A0F9XGS3"/>
<sequence>MPKLINLIGKRFGRLTVIKRAEKDKWGSYKWLCLCDCGEKTMVIGSSLKKNRTKSCGCLLKEKTQQRFTKHNHTKNGKNSRTYNSWVNMTRRCVDPNKEGYEYYGARGIKVCERWSKFQNFLDDMRECPPEYSIDRINNDKGYYKENCRWATRKEQARNKNNNHIETYNGKSQCIAAWAEETGICEETIIARLNRGLPLKNVLTTPIKILKSQSAFVECSKCHQIFAKDIKRIKQTKKMGKQHACSRKCASAIVNDQRRCEPSTPTAISVRKDKEKFPEKNLARSLVRRAIKSGKIIPLEECEFCGSDLSVDGHHPDHSRPFLLLYLCKNCHHQADSDPDKWENLATDYSGCII</sequence>
<name>A0A0F9XGS3_9ZZZZ</name>
<evidence type="ECO:0000313" key="1">
    <source>
        <dbReference type="EMBL" id="KKN91118.1"/>
    </source>
</evidence>
<protein>
    <submittedName>
        <fullName evidence="1">Uncharacterized protein</fullName>
    </submittedName>
</protein>
<accession>A0A0F9XGS3</accession>
<gene>
    <name evidence="1" type="ORF">LCGC14_0219830</name>
</gene>
<reference evidence="1" key="1">
    <citation type="journal article" date="2015" name="Nature">
        <title>Complex archaea that bridge the gap between prokaryotes and eukaryotes.</title>
        <authorList>
            <person name="Spang A."/>
            <person name="Saw J.H."/>
            <person name="Jorgensen S.L."/>
            <person name="Zaremba-Niedzwiedzka K."/>
            <person name="Martijn J."/>
            <person name="Lind A.E."/>
            <person name="van Eijk R."/>
            <person name="Schleper C."/>
            <person name="Guy L."/>
            <person name="Ettema T.J."/>
        </authorList>
    </citation>
    <scope>NUCLEOTIDE SEQUENCE</scope>
</reference>